<evidence type="ECO:0000256" key="1">
    <source>
        <dbReference type="SAM" id="MobiDB-lite"/>
    </source>
</evidence>
<dbReference type="OrthoDB" id="1746033at2759"/>
<name>A0A5J5AJL8_9ASTE</name>
<feature type="compositionally biased region" description="Polar residues" evidence="1">
    <location>
        <begin position="223"/>
        <end position="234"/>
    </location>
</feature>
<organism evidence="2 3">
    <name type="scientific">Nyssa sinensis</name>
    <dbReference type="NCBI Taxonomy" id="561372"/>
    <lineage>
        <taxon>Eukaryota</taxon>
        <taxon>Viridiplantae</taxon>
        <taxon>Streptophyta</taxon>
        <taxon>Embryophyta</taxon>
        <taxon>Tracheophyta</taxon>
        <taxon>Spermatophyta</taxon>
        <taxon>Magnoliopsida</taxon>
        <taxon>eudicotyledons</taxon>
        <taxon>Gunneridae</taxon>
        <taxon>Pentapetalae</taxon>
        <taxon>asterids</taxon>
        <taxon>Cornales</taxon>
        <taxon>Nyssaceae</taxon>
        <taxon>Nyssa</taxon>
    </lineage>
</organism>
<dbReference type="PANTHER" id="PTHR34222:SF40">
    <property type="match status" value="1"/>
</dbReference>
<evidence type="ECO:0000313" key="2">
    <source>
        <dbReference type="EMBL" id="KAA8531213.1"/>
    </source>
</evidence>
<accession>A0A5J5AJL8</accession>
<evidence type="ECO:0000313" key="3">
    <source>
        <dbReference type="Proteomes" id="UP000325577"/>
    </source>
</evidence>
<gene>
    <name evidence="2" type="ORF">F0562_005873</name>
</gene>
<protein>
    <submittedName>
        <fullName evidence="2">Uncharacterized protein</fullName>
    </submittedName>
</protein>
<dbReference type="AlphaFoldDB" id="A0A5J5AJL8"/>
<reference evidence="2 3" key="1">
    <citation type="submission" date="2019-09" db="EMBL/GenBank/DDBJ databases">
        <title>A chromosome-level genome assembly of the Chinese tupelo Nyssa sinensis.</title>
        <authorList>
            <person name="Yang X."/>
            <person name="Kang M."/>
            <person name="Yang Y."/>
            <person name="Xiong H."/>
            <person name="Wang M."/>
            <person name="Zhang Z."/>
            <person name="Wang Z."/>
            <person name="Wu H."/>
            <person name="Ma T."/>
            <person name="Liu J."/>
            <person name="Xi Z."/>
        </authorList>
    </citation>
    <scope>NUCLEOTIDE SEQUENCE [LARGE SCALE GENOMIC DNA]</scope>
    <source>
        <strain evidence="2">J267</strain>
        <tissue evidence="2">Leaf</tissue>
    </source>
</reference>
<keyword evidence="3" id="KW-1185">Reference proteome</keyword>
<feature type="region of interest" description="Disordered" evidence="1">
    <location>
        <begin position="218"/>
        <end position="251"/>
    </location>
</feature>
<dbReference type="Proteomes" id="UP000325577">
    <property type="component" value="Linkage Group LG2"/>
</dbReference>
<dbReference type="PANTHER" id="PTHR34222">
    <property type="entry name" value="GAG_PRE-INTEGRS DOMAIN-CONTAINING PROTEIN"/>
    <property type="match status" value="1"/>
</dbReference>
<sequence>MVMAWLVNAMDEEISANYMCYSTAKELWDNVSQMYSDLGNYSQIYELQQKINNTYQGDGSVTRYFNVLKGLWQDLDLFNDYEWKNPADCSHNKKMVENARIFKFLAGLNDEFDEVRGRILGRQPLPPLGEVFSEIRREDCRRSVMMKKKEDETVEKSALVATNNPAPHAAGNTDLATANISVQRPYSNQRRLEDKPRVWCDYCNKPRHTRENCWKLHGKPANWKSNKSGPSGSNHAVPKANEANYLSAKQA</sequence>
<proteinExistence type="predicted"/>
<dbReference type="EMBL" id="CM018043">
    <property type="protein sequence ID" value="KAA8531213.1"/>
    <property type="molecule type" value="Genomic_DNA"/>
</dbReference>